<keyword evidence="3" id="KW-1185">Reference proteome</keyword>
<dbReference type="RefSeq" id="WP_205310168.1">
    <property type="nucleotide sequence ID" value="NZ_JAERPS020000001.1"/>
</dbReference>
<evidence type="ECO:0000313" key="2">
    <source>
        <dbReference type="EMBL" id="MBZ9610292.1"/>
    </source>
</evidence>
<keyword evidence="1" id="KW-0732">Signal</keyword>
<organism evidence="2 3">
    <name type="scientific">Rheinheimera maricola</name>
    <dbReference type="NCBI Taxonomy" id="2793282"/>
    <lineage>
        <taxon>Bacteria</taxon>
        <taxon>Pseudomonadati</taxon>
        <taxon>Pseudomonadota</taxon>
        <taxon>Gammaproteobacteria</taxon>
        <taxon>Chromatiales</taxon>
        <taxon>Chromatiaceae</taxon>
        <taxon>Rheinheimera</taxon>
    </lineage>
</organism>
<comment type="caution">
    <text evidence="2">The sequence shown here is derived from an EMBL/GenBank/DDBJ whole genome shotgun (WGS) entry which is preliminary data.</text>
</comment>
<feature type="chain" id="PRO_5047054792" evidence="1">
    <location>
        <begin position="22"/>
        <end position="641"/>
    </location>
</feature>
<reference evidence="2 3" key="1">
    <citation type="submission" date="2020-12" db="EMBL/GenBank/DDBJ databases">
        <authorList>
            <person name="Ruan W."/>
            <person name="Khan S.A."/>
            <person name="Jeon C.O."/>
        </authorList>
    </citation>
    <scope>NUCLEOTIDE SEQUENCE [LARGE SCALE GENOMIC DNA]</scope>
    <source>
        <strain evidence="2 3">MA-13</strain>
    </source>
</reference>
<sequence>MKKTLVSAAILAGLASANAYAGTKACFEISDGLVSADVWATIYTGAACDYNPAVAGIDAPGTDTELATSSPVSVAQELTRTLNLAIGDAALGQSAVPYADLGTGAQRQLFFVPTSNIPGGSRFTVDLTTNATTERNDGKAVSFQDDQLYFLLLKENLDGAGQFVSFTLTNVASTDGAVKDQSQITFVVDATTSISAGSRLLVSSLSINPQTFSGTRAAALAQADAFLANSGDVKIQMLDDVDCNAPWIKIASTAARTDGGSRIQGGESDAKDVVYSFEQFTGFHLLGGTNPLVNASTPAARGAVDALDPARLTEFDLSYSTSDYVNVGGVDEVHYNKILNNARPNLDLAVVIQNTDSFILKPMSTKDTRAARFVSRDRFGVNGRSAFDPFCFSTTAAGIGAACSATHTTLDTEETLYYRMAEQFLNAGGMQTNTYAMAEAPGATTPYDMARIMGYTYDVTLNWGVEFSATQLKDKALSRSCRFDPTSHQIRVNGTQLKVPYVFNTADQIVRIANEHDTTAEVYFDIYGEKGTDATQTENVFVATIPANSAKVFTADELVRLAVAQGYADDKAEGRSDSNLTGQQYQKRHTITFLVTAPSDKVHGFSNQKVPGGLDRQIPVLRNEDEILEGGLVVKPSIWKQ</sequence>
<feature type="signal peptide" evidence="1">
    <location>
        <begin position="1"/>
        <end position="21"/>
    </location>
</feature>
<evidence type="ECO:0000313" key="3">
    <source>
        <dbReference type="Proteomes" id="UP000663814"/>
    </source>
</evidence>
<protein>
    <submittedName>
        <fullName evidence="2">Uncharacterized protein</fullName>
    </submittedName>
</protein>
<dbReference type="EMBL" id="JAERPS020000001">
    <property type="protein sequence ID" value="MBZ9610292.1"/>
    <property type="molecule type" value="Genomic_DNA"/>
</dbReference>
<dbReference type="Proteomes" id="UP000663814">
    <property type="component" value="Unassembled WGS sequence"/>
</dbReference>
<accession>A0ABS7X6P7</accession>
<reference evidence="2 3" key="2">
    <citation type="submission" date="2021-08" db="EMBL/GenBank/DDBJ databases">
        <title>Rheinheimera aquimaris sp. nov., isolated from seawater of the East Sea in Korea.</title>
        <authorList>
            <person name="Kim K.H."/>
            <person name="Wenting R."/>
            <person name="Kim K.R."/>
            <person name="Jeon C.O."/>
        </authorList>
    </citation>
    <scope>NUCLEOTIDE SEQUENCE [LARGE SCALE GENOMIC DNA]</scope>
    <source>
        <strain evidence="2 3">MA-13</strain>
    </source>
</reference>
<gene>
    <name evidence="2" type="ORF">I4W93_001655</name>
</gene>
<name>A0ABS7X6P7_9GAMM</name>
<evidence type="ECO:0000256" key="1">
    <source>
        <dbReference type="SAM" id="SignalP"/>
    </source>
</evidence>
<proteinExistence type="predicted"/>